<gene>
    <name evidence="2" type="ORF">SAMN05444000_102130</name>
</gene>
<keyword evidence="3" id="KW-1185">Reference proteome</keyword>
<feature type="domain" description="AB hydrolase-1" evidence="1">
    <location>
        <begin position="16"/>
        <end position="249"/>
    </location>
</feature>
<accession>A0A1M6CRD1</accession>
<dbReference type="EMBL" id="FQZQ01000002">
    <property type="protein sequence ID" value="SHI63567.1"/>
    <property type="molecule type" value="Genomic_DNA"/>
</dbReference>
<organism evidence="2 3">
    <name type="scientific">Shimia gijangensis</name>
    <dbReference type="NCBI Taxonomy" id="1470563"/>
    <lineage>
        <taxon>Bacteria</taxon>
        <taxon>Pseudomonadati</taxon>
        <taxon>Pseudomonadota</taxon>
        <taxon>Alphaproteobacteria</taxon>
        <taxon>Rhodobacterales</taxon>
        <taxon>Roseobacteraceae</taxon>
    </lineage>
</organism>
<dbReference type="Pfam" id="PF12697">
    <property type="entry name" value="Abhydrolase_6"/>
    <property type="match status" value="1"/>
</dbReference>
<dbReference type="GO" id="GO:0016020">
    <property type="term" value="C:membrane"/>
    <property type="evidence" value="ECO:0007669"/>
    <property type="project" value="TreeGrafter"/>
</dbReference>
<dbReference type="SUPFAM" id="SSF53474">
    <property type="entry name" value="alpha/beta-Hydrolases"/>
    <property type="match status" value="1"/>
</dbReference>
<sequence>MKLFSRQYGQGARKAVALHCSLAHSGAWKQLASVLDRDLTITAVDLPGHGQSPDWDGQGDLTDAVVEAVLPFLGEPVDLIGHSYGGVVALRLAIEHPEKVRSLSLFEPVLMAVSSLDNPDEAAWNEGLMAEIDAELTKGDAEAAARLFMRVWGDGRRWADLPRELRKGSARRIGFIGSSRPAIDQDNRGLIPRLQAVSVPAVVMDGAQSPSLMKVVQDGIARRLGNARRVTFDGLAHMGPITHPHLVADEIRRTLAEATVAG</sequence>
<dbReference type="PANTHER" id="PTHR43798:SF33">
    <property type="entry name" value="HYDROLASE, PUTATIVE (AFU_ORTHOLOGUE AFUA_2G14860)-RELATED"/>
    <property type="match status" value="1"/>
</dbReference>
<dbReference type="Gene3D" id="3.40.50.1820">
    <property type="entry name" value="alpha/beta hydrolase"/>
    <property type="match status" value="1"/>
</dbReference>
<reference evidence="3" key="1">
    <citation type="submission" date="2016-11" db="EMBL/GenBank/DDBJ databases">
        <authorList>
            <person name="Varghese N."/>
            <person name="Submissions S."/>
        </authorList>
    </citation>
    <scope>NUCLEOTIDE SEQUENCE [LARGE SCALE GENOMIC DNA]</scope>
    <source>
        <strain evidence="3">DSM 100564</strain>
    </source>
</reference>
<dbReference type="STRING" id="1470563.SAMN05444000_102130"/>
<dbReference type="PANTHER" id="PTHR43798">
    <property type="entry name" value="MONOACYLGLYCEROL LIPASE"/>
    <property type="match status" value="1"/>
</dbReference>
<evidence type="ECO:0000313" key="2">
    <source>
        <dbReference type="EMBL" id="SHI63567.1"/>
    </source>
</evidence>
<evidence type="ECO:0000313" key="3">
    <source>
        <dbReference type="Proteomes" id="UP000183982"/>
    </source>
</evidence>
<dbReference type="Proteomes" id="UP000183982">
    <property type="component" value="Unassembled WGS sequence"/>
</dbReference>
<dbReference type="InterPro" id="IPR050266">
    <property type="entry name" value="AB_hydrolase_sf"/>
</dbReference>
<dbReference type="PRINTS" id="PR00111">
    <property type="entry name" value="ABHYDROLASE"/>
</dbReference>
<dbReference type="RefSeq" id="WP_073248938.1">
    <property type="nucleotide sequence ID" value="NZ_FQZQ01000002.1"/>
</dbReference>
<dbReference type="InterPro" id="IPR000073">
    <property type="entry name" value="AB_hydrolase_1"/>
</dbReference>
<evidence type="ECO:0000259" key="1">
    <source>
        <dbReference type="Pfam" id="PF12697"/>
    </source>
</evidence>
<dbReference type="AlphaFoldDB" id="A0A1M6CRD1"/>
<protein>
    <submittedName>
        <fullName evidence="2">Pimeloyl-ACP methyl ester carboxylesterase</fullName>
    </submittedName>
</protein>
<name>A0A1M6CRD1_9RHOB</name>
<proteinExistence type="predicted"/>
<dbReference type="InterPro" id="IPR029058">
    <property type="entry name" value="AB_hydrolase_fold"/>
</dbReference>